<comment type="caution">
    <text evidence="9">The sequence shown here is derived from an EMBL/GenBank/DDBJ whole genome shotgun (WGS) entry which is preliminary data.</text>
</comment>
<dbReference type="SMART" id="SM00028">
    <property type="entry name" value="TPR"/>
    <property type="match status" value="4"/>
</dbReference>
<dbReference type="Proteomes" id="UP001499987">
    <property type="component" value="Unassembled WGS sequence"/>
</dbReference>
<evidence type="ECO:0000256" key="6">
    <source>
        <dbReference type="PROSITE-ProRule" id="PRU01091"/>
    </source>
</evidence>
<dbReference type="Gene3D" id="1.10.10.10">
    <property type="entry name" value="Winged helix-like DNA-binding domain superfamily/Winged helix DNA-binding domain"/>
    <property type="match status" value="1"/>
</dbReference>
<dbReference type="InterPro" id="IPR051677">
    <property type="entry name" value="AfsR-DnrI-RedD_regulator"/>
</dbReference>
<dbReference type="PANTHER" id="PTHR35807:SF1">
    <property type="entry name" value="TRANSCRIPTIONAL REGULATOR REDD"/>
    <property type="match status" value="1"/>
</dbReference>
<evidence type="ECO:0000256" key="3">
    <source>
        <dbReference type="ARBA" id="ARBA00023015"/>
    </source>
</evidence>
<dbReference type="InterPro" id="IPR027417">
    <property type="entry name" value="P-loop_NTPase"/>
</dbReference>
<dbReference type="PROSITE" id="PS51755">
    <property type="entry name" value="OMPR_PHOB"/>
    <property type="match status" value="1"/>
</dbReference>
<evidence type="ECO:0000256" key="5">
    <source>
        <dbReference type="ARBA" id="ARBA00023163"/>
    </source>
</evidence>
<dbReference type="SMART" id="SM00862">
    <property type="entry name" value="Trans_reg_C"/>
    <property type="match status" value="1"/>
</dbReference>
<dbReference type="InterPro" id="IPR001867">
    <property type="entry name" value="OmpR/PhoB-type_DNA-bd"/>
</dbReference>
<evidence type="ECO:0000256" key="1">
    <source>
        <dbReference type="ARBA" id="ARBA00005820"/>
    </source>
</evidence>
<feature type="region of interest" description="Disordered" evidence="7">
    <location>
        <begin position="47"/>
        <end position="96"/>
    </location>
</feature>
<dbReference type="PRINTS" id="PR00364">
    <property type="entry name" value="DISEASERSIST"/>
</dbReference>
<dbReference type="InterPro" id="IPR002182">
    <property type="entry name" value="NB-ARC"/>
</dbReference>
<evidence type="ECO:0000313" key="10">
    <source>
        <dbReference type="Proteomes" id="UP001499987"/>
    </source>
</evidence>
<name>A0ABN1U4N5_9ACTN</name>
<protein>
    <submittedName>
        <fullName evidence="9">Transcriptional regulator AfsR</fullName>
    </submittedName>
</protein>
<evidence type="ECO:0000256" key="2">
    <source>
        <dbReference type="ARBA" id="ARBA00023012"/>
    </source>
</evidence>
<reference evidence="9 10" key="1">
    <citation type="journal article" date="2019" name="Int. J. Syst. Evol. Microbiol.">
        <title>The Global Catalogue of Microorganisms (GCM) 10K type strain sequencing project: providing services to taxonomists for standard genome sequencing and annotation.</title>
        <authorList>
            <consortium name="The Broad Institute Genomics Platform"/>
            <consortium name="The Broad Institute Genome Sequencing Center for Infectious Disease"/>
            <person name="Wu L."/>
            <person name="Ma J."/>
        </authorList>
    </citation>
    <scope>NUCLEOTIDE SEQUENCE [LARGE SCALE GENOMIC DNA]</scope>
    <source>
        <strain evidence="9 10">JCM 13002</strain>
    </source>
</reference>
<dbReference type="Pfam" id="PF00931">
    <property type="entry name" value="NB-ARC"/>
    <property type="match status" value="1"/>
</dbReference>
<feature type="DNA-binding region" description="OmpR/PhoB-type" evidence="6">
    <location>
        <begin position="120"/>
        <end position="220"/>
    </location>
</feature>
<accession>A0ABN1U4N5</accession>
<evidence type="ECO:0000256" key="7">
    <source>
        <dbReference type="SAM" id="MobiDB-lite"/>
    </source>
</evidence>
<comment type="similarity">
    <text evidence="1">Belongs to the AfsR/DnrI/RedD regulatory family.</text>
</comment>
<dbReference type="SUPFAM" id="SSF52540">
    <property type="entry name" value="P-loop containing nucleoside triphosphate hydrolases"/>
    <property type="match status" value="1"/>
</dbReference>
<sequence>MPGGPKIEKSVEFGGVPGFFVSEVLGGARGAADFTRSAQLTGVFPDGASGPVRGGGASRGVGRASGRRCARRGPDERGANRGTGCPRPVDRVPGIPVDRRGCPPGAGASLTPGVGQISGKGHESMDDLRLSVLGPMQVRRGAAQLRTGGPQQQAMLAVLLLRRGLAVGAGELAEAIWGDEPPGTATGIIRTYAWRWRRVLEDGEGPQVLATGGDGYRLDLPTSAVDVFRAEEAAACAERASTDGETAQARDLLDAALAFWRGEPLAGIPGPFADRWRRLLADRRLALLEERIALDLALGGHRRCVPELTELAAAHPLRERVHLLLMRALAQAGRTADALAAFRTVRRTLVGELGIGPGAELESEHRRILAGGSVAAAPSQPAVRAAVPRAAAQPVPEAVPGPVPRRPAVAVLPVPGQLPPDTSDFVGRETLVMALGEALVSPVNGSPAIVSVAGMGGVGKTTLALHVAHQVRRFFPDGQLYADLRGEGPDGGRPAAVLANFLTALGIAPEAVPDGTEDRSALLRSLLADRRLLLVLENADEAASVRPLLPGTAGSAVLLTSRTGAASSLATLHTDLELFTPEEALGLLGRVIGPERLAAERPAALGLVSACGHLPLAVRIVAARLAARPAWTVASMNDRLAVEVRRIDELRIGDLAVEAAFALGYRQLSADQARAFRLVAAVPGPDIGLNAAAAVLAVGRDDAEDLLESLVDVRMVESLRIGRYRYHDLLRSFAQRTSRRTDPGEAAAARQRLLGFLTATGHEAFRQGCPGDEIDQVFARPSTTGLSFADRVAAQAWVSAESGTAVALAHRIGTEPPDGEGADPDHRERLNGAVDLLVMLSPFELGPHRGPLTEAVDALAEAAVRRGDARAEGRARFLRGNIALDLHRLSEARRQTRLAAAASRAAGDTAILRQVLNDGGLVAQYLADYEEADALYGEAVELARRLGHRAGEVATRVNVALARVYGGRAEEGAAVCRAVLADLARGLPGGPAEEGPGRAYAMYVLGLALHTLGDHPEAAEWFGRSMALASGLGLEVRAAQSRYRLADSLRAAGRLRQAVEHAEAALAACEDLGAERDQAHALLALGRALTELGEEGRARACLLRARALFTGLGLPVDAHHADLVAGLVAVRTV</sequence>
<dbReference type="InterPro" id="IPR016032">
    <property type="entry name" value="Sig_transdc_resp-reg_C-effctor"/>
</dbReference>
<dbReference type="SMART" id="SM01043">
    <property type="entry name" value="BTAD"/>
    <property type="match status" value="1"/>
</dbReference>
<dbReference type="InterPro" id="IPR011990">
    <property type="entry name" value="TPR-like_helical_dom_sf"/>
</dbReference>
<dbReference type="SUPFAM" id="SSF48452">
    <property type="entry name" value="TPR-like"/>
    <property type="match status" value="3"/>
</dbReference>
<dbReference type="InterPro" id="IPR019734">
    <property type="entry name" value="TPR_rpt"/>
</dbReference>
<feature type="domain" description="OmpR/PhoB-type" evidence="8">
    <location>
        <begin position="120"/>
        <end position="220"/>
    </location>
</feature>
<dbReference type="EMBL" id="BAAALD010000109">
    <property type="protein sequence ID" value="GAA1118623.1"/>
    <property type="molecule type" value="Genomic_DNA"/>
</dbReference>
<keyword evidence="5" id="KW-0804">Transcription</keyword>
<dbReference type="Gene3D" id="3.40.50.300">
    <property type="entry name" value="P-loop containing nucleotide triphosphate hydrolases"/>
    <property type="match status" value="1"/>
</dbReference>
<proteinExistence type="inferred from homology"/>
<dbReference type="Gene3D" id="1.25.40.10">
    <property type="entry name" value="Tetratricopeptide repeat domain"/>
    <property type="match status" value="3"/>
</dbReference>
<gene>
    <name evidence="9" type="primary">afsR_3</name>
    <name evidence="9" type="ORF">GCM10009663_68260</name>
</gene>
<evidence type="ECO:0000313" key="9">
    <source>
        <dbReference type="EMBL" id="GAA1118623.1"/>
    </source>
</evidence>
<dbReference type="CDD" id="cd15831">
    <property type="entry name" value="BTAD"/>
    <property type="match status" value="1"/>
</dbReference>
<dbReference type="InterPro" id="IPR036388">
    <property type="entry name" value="WH-like_DNA-bd_sf"/>
</dbReference>
<evidence type="ECO:0000256" key="4">
    <source>
        <dbReference type="ARBA" id="ARBA00023125"/>
    </source>
</evidence>
<evidence type="ECO:0000259" key="8">
    <source>
        <dbReference type="PROSITE" id="PS51755"/>
    </source>
</evidence>
<keyword evidence="4 6" id="KW-0238">DNA-binding</keyword>
<dbReference type="PANTHER" id="PTHR35807">
    <property type="entry name" value="TRANSCRIPTIONAL REGULATOR REDD-RELATED"/>
    <property type="match status" value="1"/>
</dbReference>
<dbReference type="Pfam" id="PF03704">
    <property type="entry name" value="BTAD"/>
    <property type="match status" value="1"/>
</dbReference>
<keyword evidence="10" id="KW-1185">Reference proteome</keyword>
<dbReference type="InterPro" id="IPR005158">
    <property type="entry name" value="BTAD"/>
</dbReference>
<keyword evidence="3" id="KW-0805">Transcription regulation</keyword>
<keyword evidence="2" id="KW-0902">Two-component regulatory system</keyword>
<dbReference type="SUPFAM" id="SSF46894">
    <property type="entry name" value="C-terminal effector domain of the bipartite response regulators"/>
    <property type="match status" value="1"/>
</dbReference>
<organism evidence="9 10">
    <name type="scientific">Kitasatospora arboriphila</name>
    <dbReference type="NCBI Taxonomy" id="258052"/>
    <lineage>
        <taxon>Bacteria</taxon>
        <taxon>Bacillati</taxon>
        <taxon>Actinomycetota</taxon>
        <taxon>Actinomycetes</taxon>
        <taxon>Kitasatosporales</taxon>
        <taxon>Streptomycetaceae</taxon>
        <taxon>Kitasatospora</taxon>
    </lineage>
</organism>